<keyword evidence="4" id="KW-1185">Reference proteome</keyword>
<name>A0A427XVD8_9TREE</name>
<dbReference type="Gene3D" id="3.40.630.30">
    <property type="match status" value="1"/>
</dbReference>
<dbReference type="AlphaFoldDB" id="A0A427XVD8"/>
<dbReference type="PANTHER" id="PTHR13947:SF37">
    <property type="entry name" value="LD18367P"/>
    <property type="match status" value="1"/>
</dbReference>
<feature type="domain" description="N-acetyltransferase" evidence="2">
    <location>
        <begin position="105"/>
        <end position="206"/>
    </location>
</feature>
<dbReference type="Pfam" id="PF13508">
    <property type="entry name" value="Acetyltransf_7"/>
    <property type="match status" value="1"/>
</dbReference>
<evidence type="ECO:0000259" key="2">
    <source>
        <dbReference type="PROSITE" id="PS51186"/>
    </source>
</evidence>
<dbReference type="Proteomes" id="UP000279259">
    <property type="component" value="Unassembled WGS sequence"/>
</dbReference>
<gene>
    <name evidence="3" type="ORF">EHS25_005876</name>
</gene>
<dbReference type="PROSITE" id="PS51186">
    <property type="entry name" value="GNAT"/>
    <property type="match status" value="1"/>
</dbReference>
<dbReference type="CDD" id="cd04301">
    <property type="entry name" value="NAT_SF"/>
    <property type="match status" value="1"/>
</dbReference>
<dbReference type="PANTHER" id="PTHR13947">
    <property type="entry name" value="GNAT FAMILY N-ACETYLTRANSFERASE"/>
    <property type="match status" value="1"/>
</dbReference>
<dbReference type="InterPro" id="IPR016181">
    <property type="entry name" value="Acyl_CoA_acyltransferase"/>
</dbReference>
<dbReference type="OrthoDB" id="41532at2759"/>
<reference evidence="3 4" key="1">
    <citation type="submission" date="2018-11" db="EMBL/GenBank/DDBJ databases">
        <title>Genome sequence of Saitozyma podzolica DSM 27192.</title>
        <authorList>
            <person name="Aliyu H."/>
            <person name="Gorte O."/>
            <person name="Ochsenreither K."/>
        </authorList>
    </citation>
    <scope>NUCLEOTIDE SEQUENCE [LARGE SCALE GENOMIC DNA]</scope>
    <source>
        <strain evidence="3 4">DSM 27192</strain>
    </source>
</reference>
<proteinExistence type="predicted"/>
<evidence type="ECO:0000256" key="1">
    <source>
        <dbReference type="ARBA" id="ARBA00022679"/>
    </source>
</evidence>
<dbReference type="STRING" id="1890683.A0A427XVD8"/>
<dbReference type="InterPro" id="IPR000182">
    <property type="entry name" value="GNAT_dom"/>
</dbReference>
<dbReference type="EMBL" id="RSCD01000026">
    <property type="protein sequence ID" value="RSH82886.1"/>
    <property type="molecule type" value="Genomic_DNA"/>
</dbReference>
<comment type="caution">
    <text evidence="3">The sequence shown here is derived from an EMBL/GenBank/DDBJ whole genome shotgun (WGS) entry which is preliminary data.</text>
</comment>
<keyword evidence="1" id="KW-0808">Transferase</keyword>
<protein>
    <recommendedName>
        <fullName evidence="2">N-acetyltransferase domain-containing protein</fullName>
    </recommendedName>
</protein>
<dbReference type="SUPFAM" id="SSF55729">
    <property type="entry name" value="Acyl-CoA N-acyltransferases (Nat)"/>
    <property type="match status" value="1"/>
</dbReference>
<organism evidence="3 4">
    <name type="scientific">Saitozyma podzolica</name>
    <dbReference type="NCBI Taxonomy" id="1890683"/>
    <lineage>
        <taxon>Eukaryota</taxon>
        <taxon>Fungi</taxon>
        <taxon>Dikarya</taxon>
        <taxon>Basidiomycota</taxon>
        <taxon>Agaricomycotina</taxon>
        <taxon>Tremellomycetes</taxon>
        <taxon>Tremellales</taxon>
        <taxon>Trimorphomycetaceae</taxon>
        <taxon>Saitozyma</taxon>
    </lineage>
</organism>
<dbReference type="GO" id="GO:0008080">
    <property type="term" value="F:N-acetyltransferase activity"/>
    <property type="evidence" value="ECO:0007669"/>
    <property type="project" value="InterPro"/>
</dbReference>
<evidence type="ECO:0000313" key="3">
    <source>
        <dbReference type="EMBL" id="RSH82886.1"/>
    </source>
</evidence>
<accession>A0A427XVD8</accession>
<sequence length="206" mass="22714">MTVPVVPKSRAGVMLERVTPETLELYAPRLAAITSGHIGKDNRSINFLHPYTSAQSIELFTRVAPTLTLTGPGRVVMWVARLPAEAGEEALESRDLDGNETAFPDIVGTVQLAFHVAPNGQFRSEVRKLIVDDRYQGRGIARVLMETLEREAKAGGSTLCLLDTEAGYAEHFYSKLGWTLSGYVPKYALTPDGKEKRDAAFMYKEL</sequence>
<dbReference type="InterPro" id="IPR050769">
    <property type="entry name" value="NAT_camello-type"/>
</dbReference>
<evidence type="ECO:0000313" key="4">
    <source>
        <dbReference type="Proteomes" id="UP000279259"/>
    </source>
</evidence>